<dbReference type="Gene3D" id="1.10.10.1100">
    <property type="entry name" value="BFD-like [2Fe-2S]-binding domain"/>
    <property type="match status" value="1"/>
</dbReference>
<dbReference type="EMBL" id="AP028679">
    <property type="protein sequence ID" value="BEQ14208.1"/>
    <property type="molecule type" value="Genomic_DNA"/>
</dbReference>
<evidence type="ECO:0000313" key="2">
    <source>
        <dbReference type="EMBL" id="BEQ14208.1"/>
    </source>
</evidence>
<gene>
    <name evidence="2" type="ORF">FAK_12740</name>
</gene>
<reference evidence="3" key="1">
    <citation type="journal article" date="2023" name="Arch. Microbiol.">
        <title>Desulfoferula mesophilus gen. nov. sp. nov., a mesophilic sulfate-reducing bacterium isolated from a brackish lake sediment.</title>
        <authorList>
            <person name="Watanabe T."/>
            <person name="Yabe T."/>
            <person name="Tsuji J.M."/>
            <person name="Fukui M."/>
        </authorList>
    </citation>
    <scope>NUCLEOTIDE SEQUENCE [LARGE SCALE GENOMIC DNA]</scope>
    <source>
        <strain evidence="3">12FAK</strain>
    </source>
</reference>
<dbReference type="AlphaFoldDB" id="A0AAU9EAQ1"/>
<accession>A0AAU9EAQ1</accession>
<dbReference type="InterPro" id="IPR041854">
    <property type="entry name" value="BFD-like_2Fe2S-bd_dom_sf"/>
</dbReference>
<keyword evidence="3" id="KW-1185">Reference proteome</keyword>
<sequence length="63" mass="6738">MLMRYSQDILSAPDEELVCYCSGVSKGEIRAAMRAGAKTLAEVKAATGACTVSRCQELSPRGR</sequence>
<dbReference type="KEGG" id="dmp:FAK_12740"/>
<organism evidence="2 3">
    <name type="scientific">Desulfoferula mesophila</name>
    <dbReference type="NCBI Taxonomy" id="3058419"/>
    <lineage>
        <taxon>Bacteria</taxon>
        <taxon>Pseudomonadati</taxon>
        <taxon>Thermodesulfobacteriota</taxon>
        <taxon>Desulfarculia</taxon>
        <taxon>Desulfarculales</taxon>
        <taxon>Desulfarculaceae</taxon>
        <taxon>Desulfoferula</taxon>
    </lineage>
</organism>
<protein>
    <recommendedName>
        <fullName evidence="1">BFD-like [2Fe-2S]-binding domain-containing protein</fullName>
    </recommendedName>
</protein>
<dbReference type="Pfam" id="PF04324">
    <property type="entry name" value="Fer2_BFD"/>
    <property type="match status" value="1"/>
</dbReference>
<dbReference type="Proteomes" id="UP001366166">
    <property type="component" value="Chromosome"/>
</dbReference>
<dbReference type="InterPro" id="IPR007419">
    <property type="entry name" value="BFD-like_2Fe2S-bd_dom"/>
</dbReference>
<proteinExistence type="predicted"/>
<name>A0AAU9EAQ1_9BACT</name>
<feature type="domain" description="BFD-like [2Fe-2S]-binding" evidence="1">
    <location>
        <begin position="17"/>
        <end position="52"/>
    </location>
</feature>
<evidence type="ECO:0000259" key="1">
    <source>
        <dbReference type="Pfam" id="PF04324"/>
    </source>
</evidence>
<evidence type="ECO:0000313" key="3">
    <source>
        <dbReference type="Proteomes" id="UP001366166"/>
    </source>
</evidence>